<sequence>MSLTCTLATPDWQPPPADLELPAGTVHLWQIRLTSSLAQQSLWRTLLSADEHQRADQFHFERDRQHYIACRGQLRQILGRYLAIPPARVSFAYGAYGKPTLANWVSRPLSFNVSHSQAIALIAICRDRAVGVDLEYERPIAVASLAPQFFSPSEQALLLAAADQQALFFQLWTCKEAYLKATGQGISGLEQAIAELNLPAAQQVFCLTTSAANRQSWVFFPFRPAPAYTAALALQGTQAAIAYFRPTD</sequence>
<protein>
    <submittedName>
        <fullName evidence="5">4'-phosphopantetheinyl transferase family protein</fullName>
    </submittedName>
</protein>
<dbReference type="Pfam" id="PF01648">
    <property type="entry name" value="ACPS"/>
    <property type="match status" value="1"/>
</dbReference>
<dbReference type="Gene3D" id="3.90.470.20">
    <property type="entry name" value="4'-phosphopantetheinyl transferase domain"/>
    <property type="match status" value="2"/>
</dbReference>
<evidence type="ECO:0000256" key="2">
    <source>
        <dbReference type="ARBA" id="ARBA00022679"/>
    </source>
</evidence>
<evidence type="ECO:0000313" key="6">
    <source>
        <dbReference type="Proteomes" id="UP001600165"/>
    </source>
</evidence>
<dbReference type="InterPro" id="IPR008278">
    <property type="entry name" value="4-PPantetheinyl_Trfase_dom"/>
</dbReference>
<evidence type="ECO:0000259" key="4">
    <source>
        <dbReference type="Pfam" id="PF22624"/>
    </source>
</evidence>
<dbReference type="InterPro" id="IPR037143">
    <property type="entry name" value="4-PPantetheinyl_Trfase_dom_sf"/>
</dbReference>
<keyword evidence="6" id="KW-1185">Reference proteome</keyword>
<dbReference type="InterPro" id="IPR055066">
    <property type="entry name" value="AASDHPPT_N"/>
</dbReference>
<dbReference type="InterPro" id="IPR050559">
    <property type="entry name" value="P-Pant_transferase_sf"/>
</dbReference>
<feature type="domain" description="4'-phosphopantetheinyl transferase N-terminal" evidence="4">
    <location>
        <begin position="42"/>
        <end position="123"/>
    </location>
</feature>
<feature type="domain" description="4'-phosphopantetheinyl transferase" evidence="3">
    <location>
        <begin position="129"/>
        <end position="229"/>
    </location>
</feature>
<dbReference type="PANTHER" id="PTHR12215:SF10">
    <property type="entry name" value="L-AMINOADIPATE-SEMIALDEHYDE DEHYDROGENASE-PHOSPHOPANTETHEINYL TRANSFERASE"/>
    <property type="match status" value="1"/>
</dbReference>
<dbReference type="Pfam" id="PF22624">
    <property type="entry name" value="AASDHPPT_N"/>
    <property type="match status" value="1"/>
</dbReference>
<comment type="similarity">
    <text evidence="1">Belongs to the P-Pant transferase superfamily. Gsp/Sfp/HetI/AcpT family.</text>
</comment>
<dbReference type="EMBL" id="JBHZOL010000004">
    <property type="protein sequence ID" value="MFE4104877.1"/>
    <property type="molecule type" value="Genomic_DNA"/>
</dbReference>
<evidence type="ECO:0000259" key="3">
    <source>
        <dbReference type="Pfam" id="PF01648"/>
    </source>
</evidence>
<evidence type="ECO:0000256" key="1">
    <source>
        <dbReference type="ARBA" id="ARBA00010990"/>
    </source>
</evidence>
<organism evidence="5 6">
    <name type="scientific">Almyronema epifaneia S1</name>
    <dbReference type="NCBI Taxonomy" id="2991925"/>
    <lineage>
        <taxon>Bacteria</taxon>
        <taxon>Bacillati</taxon>
        <taxon>Cyanobacteriota</taxon>
        <taxon>Cyanophyceae</taxon>
        <taxon>Nodosilineales</taxon>
        <taxon>Nodosilineaceae</taxon>
        <taxon>Almyronema</taxon>
        <taxon>Almyronema epifaneia</taxon>
    </lineage>
</organism>
<dbReference type="PANTHER" id="PTHR12215">
    <property type="entry name" value="PHOSPHOPANTETHEINE TRANSFERASE"/>
    <property type="match status" value="1"/>
</dbReference>
<accession>A0ABW6IAH8</accession>
<name>A0ABW6IAH8_9CYAN</name>
<dbReference type="GO" id="GO:0016740">
    <property type="term" value="F:transferase activity"/>
    <property type="evidence" value="ECO:0007669"/>
    <property type="project" value="UniProtKB-KW"/>
</dbReference>
<gene>
    <name evidence="5" type="ORF">ACFVKH_01220</name>
</gene>
<dbReference type="SUPFAM" id="SSF56214">
    <property type="entry name" value="4'-phosphopantetheinyl transferase"/>
    <property type="match status" value="2"/>
</dbReference>
<dbReference type="RefSeq" id="WP_377960568.1">
    <property type="nucleotide sequence ID" value="NZ_JBHZOL010000004.1"/>
</dbReference>
<proteinExistence type="inferred from homology"/>
<evidence type="ECO:0000313" key="5">
    <source>
        <dbReference type="EMBL" id="MFE4104877.1"/>
    </source>
</evidence>
<comment type="caution">
    <text evidence="5">The sequence shown here is derived from an EMBL/GenBank/DDBJ whole genome shotgun (WGS) entry which is preliminary data.</text>
</comment>
<reference evidence="5 6" key="1">
    <citation type="submission" date="2024-10" db="EMBL/GenBank/DDBJ databases">
        <authorList>
            <person name="Ratan Roy A."/>
            <person name="Morales Sandoval P.H."/>
            <person name="De Los Santos Villalobos S."/>
            <person name="Chakraborty S."/>
            <person name="Mukherjee J."/>
        </authorList>
    </citation>
    <scope>NUCLEOTIDE SEQUENCE [LARGE SCALE GENOMIC DNA]</scope>
    <source>
        <strain evidence="5 6">S1</strain>
    </source>
</reference>
<dbReference type="Proteomes" id="UP001600165">
    <property type="component" value="Unassembled WGS sequence"/>
</dbReference>
<keyword evidence="2 5" id="KW-0808">Transferase</keyword>